<dbReference type="RefSeq" id="WP_156214903.1">
    <property type="nucleotide sequence ID" value="NZ_WOFH01000002.1"/>
</dbReference>
<keyword evidence="4" id="KW-1133">Transmembrane helix</keyword>
<dbReference type="AlphaFoldDB" id="A0A7K1KUP8"/>
<feature type="transmembrane region" description="Helical" evidence="4">
    <location>
        <begin position="19"/>
        <end position="41"/>
    </location>
</feature>
<evidence type="ECO:0000256" key="3">
    <source>
        <dbReference type="ARBA" id="ARBA00023012"/>
    </source>
</evidence>
<dbReference type="PANTHER" id="PTHR24421">
    <property type="entry name" value="NITRATE/NITRITE SENSOR PROTEIN NARX-RELATED"/>
    <property type="match status" value="1"/>
</dbReference>
<evidence type="ECO:0000259" key="6">
    <source>
        <dbReference type="Pfam" id="PF07730"/>
    </source>
</evidence>
<evidence type="ECO:0000313" key="7">
    <source>
        <dbReference type="EMBL" id="MUN35911.1"/>
    </source>
</evidence>
<dbReference type="Pfam" id="PF07730">
    <property type="entry name" value="HisKA_3"/>
    <property type="match status" value="1"/>
</dbReference>
<dbReference type="SUPFAM" id="SSF55874">
    <property type="entry name" value="ATPase domain of HSP90 chaperone/DNA topoisomerase II/histidine kinase"/>
    <property type="match status" value="1"/>
</dbReference>
<feature type="transmembrane region" description="Helical" evidence="4">
    <location>
        <begin position="48"/>
        <end position="66"/>
    </location>
</feature>
<gene>
    <name evidence="7" type="ORF">GNZ18_04755</name>
</gene>
<dbReference type="Proteomes" id="UP000432015">
    <property type="component" value="Unassembled WGS sequence"/>
</dbReference>
<organism evidence="7 8">
    <name type="scientific">Actinomadura litoris</name>
    <dbReference type="NCBI Taxonomy" id="2678616"/>
    <lineage>
        <taxon>Bacteria</taxon>
        <taxon>Bacillati</taxon>
        <taxon>Actinomycetota</taxon>
        <taxon>Actinomycetes</taxon>
        <taxon>Streptosporangiales</taxon>
        <taxon>Thermomonosporaceae</taxon>
        <taxon>Actinomadura</taxon>
    </lineage>
</organism>
<keyword evidence="1" id="KW-0808">Transferase</keyword>
<dbReference type="EMBL" id="WOFH01000002">
    <property type="protein sequence ID" value="MUN35911.1"/>
    <property type="molecule type" value="Genomic_DNA"/>
</dbReference>
<keyword evidence="4" id="KW-0472">Membrane</keyword>
<feature type="transmembrane region" description="Helical" evidence="4">
    <location>
        <begin position="126"/>
        <end position="147"/>
    </location>
</feature>
<feature type="domain" description="Histidine kinase/HSP90-like ATPase" evidence="5">
    <location>
        <begin position="271"/>
        <end position="368"/>
    </location>
</feature>
<evidence type="ECO:0000256" key="1">
    <source>
        <dbReference type="ARBA" id="ARBA00022679"/>
    </source>
</evidence>
<sequence length="371" mass="38270">MILLVWPLWDMAGGHAEPLWLACVALAAVAAVHVAIVLTAFDGRVPMRIPISLVVAQTGLTSVVAVGFKGGWYSLFPLLGLATGVVVGHASRQARGPEASMLLGIGGVSAVCGLAGWVGGEDGTSILGNSYGTITAGLVTAVILRLFSAITLLRDAREELAEAAVTQERLRFSRDLHDLLGHTLSLMVVKAQAIRLVADRDPVLAAEQATDIETVGRRALGEVRQAVSGYRGRGLADELDAARTALCDAGVDATVLRDGPPLPAGPDALLGWAVREGVTNVIRHSGARRCEISVRNDGERVVLELKDDGVGPGGAVPDVNGSEYGAYGVRGGHGLRGLTERMAVADGTVEAGPAPGGGFLLAVTVPVTPSL</sequence>
<dbReference type="Gene3D" id="3.30.565.10">
    <property type="entry name" value="Histidine kinase-like ATPase, C-terminal domain"/>
    <property type="match status" value="1"/>
</dbReference>
<dbReference type="GO" id="GO:0000155">
    <property type="term" value="F:phosphorelay sensor kinase activity"/>
    <property type="evidence" value="ECO:0007669"/>
    <property type="project" value="InterPro"/>
</dbReference>
<dbReference type="GO" id="GO:0016020">
    <property type="term" value="C:membrane"/>
    <property type="evidence" value="ECO:0007669"/>
    <property type="project" value="InterPro"/>
</dbReference>
<feature type="domain" description="Signal transduction histidine kinase subgroup 3 dimerisation and phosphoacceptor" evidence="6">
    <location>
        <begin position="168"/>
        <end position="233"/>
    </location>
</feature>
<dbReference type="InterPro" id="IPR036890">
    <property type="entry name" value="HATPase_C_sf"/>
</dbReference>
<dbReference type="InterPro" id="IPR003594">
    <property type="entry name" value="HATPase_dom"/>
</dbReference>
<name>A0A7K1KUP8_9ACTN</name>
<dbReference type="CDD" id="cd16917">
    <property type="entry name" value="HATPase_UhpB-NarQ-NarX-like"/>
    <property type="match status" value="1"/>
</dbReference>
<evidence type="ECO:0000259" key="5">
    <source>
        <dbReference type="Pfam" id="PF02518"/>
    </source>
</evidence>
<keyword evidence="4" id="KW-0812">Transmembrane</keyword>
<dbReference type="PANTHER" id="PTHR24421:SF63">
    <property type="entry name" value="SENSOR HISTIDINE KINASE DESK"/>
    <property type="match status" value="1"/>
</dbReference>
<keyword evidence="3" id="KW-0902">Two-component regulatory system</keyword>
<feature type="transmembrane region" description="Helical" evidence="4">
    <location>
        <begin position="102"/>
        <end position="120"/>
    </location>
</feature>
<dbReference type="Pfam" id="PF02518">
    <property type="entry name" value="HATPase_c"/>
    <property type="match status" value="1"/>
</dbReference>
<evidence type="ECO:0000256" key="2">
    <source>
        <dbReference type="ARBA" id="ARBA00022777"/>
    </source>
</evidence>
<proteinExistence type="predicted"/>
<feature type="transmembrane region" description="Helical" evidence="4">
    <location>
        <begin position="72"/>
        <end position="90"/>
    </location>
</feature>
<keyword evidence="8" id="KW-1185">Reference proteome</keyword>
<protein>
    <submittedName>
        <fullName evidence="7">Sensor histidine kinase</fullName>
    </submittedName>
</protein>
<evidence type="ECO:0000313" key="8">
    <source>
        <dbReference type="Proteomes" id="UP000432015"/>
    </source>
</evidence>
<keyword evidence="2 7" id="KW-0418">Kinase</keyword>
<reference evidence="7 8" key="1">
    <citation type="submission" date="2019-11" db="EMBL/GenBank/DDBJ databases">
        <authorList>
            <person name="Cao P."/>
        </authorList>
    </citation>
    <scope>NUCLEOTIDE SEQUENCE [LARGE SCALE GENOMIC DNA]</scope>
    <source>
        <strain evidence="7 8">NEAU-AAG5</strain>
    </source>
</reference>
<accession>A0A7K1KUP8</accession>
<evidence type="ECO:0000256" key="4">
    <source>
        <dbReference type="SAM" id="Phobius"/>
    </source>
</evidence>
<dbReference type="Gene3D" id="1.20.5.1930">
    <property type="match status" value="1"/>
</dbReference>
<dbReference type="GO" id="GO:0046983">
    <property type="term" value="F:protein dimerization activity"/>
    <property type="evidence" value="ECO:0007669"/>
    <property type="project" value="InterPro"/>
</dbReference>
<dbReference type="InterPro" id="IPR011712">
    <property type="entry name" value="Sig_transdc_His_kin_sub3_dim/P"/>
</dbReference>
<comment type="caution">
    <text evidence="7">The sequence shown here is derived from an EMBL/GenBank/DDBJ whole genome shotgun (WGS) entry which is preliminary data.</text>
</comment>
<dbReference type="InterPro" id="IPR050482">
    <property type="entry name" value="Sensor_HK_TwoCompSys"/>
</dbReference>